<dbReference type="AlphaFoldDB" id="A0A2R5F4H9"/>
<gene>
    <name evidence="1" type="ORF">PAT3040_06366</name>
</gene>
<dbReference type="EMBL" id="BDQX01000408">
    <property type="protein sequence ID" value="GBG11543.1"/>
    <property type="molecule type" value="Genomic_DNA"/>
</dbReference>
<keyword evidence="2" id="KW-1185">Reference proteome</keyword>
<evidence type="ECO:0000313" key="2">
    <source>
        <dbReference type="Proteomes" id="UP000245202"/>
    </source>
</evidence>
<comment type="caution">
    <text evidence="1">The sequence shown here is derived from an EMBL/GenBank/DDBJ whole genome shotgun (WGS) entry which is preliminary data.</text>
</comment>
<dbReference type="Proteomes" id="UP000245202">
    <property type="component" value="Unassembled WGS sequence"/>
</dbReference>
<sequence>IMPVCNGMTMPEIKKKKRN</sequence>
<feature type="non-terminal residue" evidence="1">
    <location>
        <position position="1"/>
    </location>
</feature>
<accession>A0A2R5F4H9</accession>
<reference evidence="1 2" key="1">
    <citation type="submission" date="2017-08" db="EMBL/GenBank/DDBJ databases">
        <title>Substantial Increase in Enzyme Production by Combined Drug-Resistance Mutations in Paenibacillus agaridevorans.</title>
        <authorList>
            <person name="Tanaka Y."/>
            <person name="Funane K."/>
            <person name="Hosaka T."/>
            <person name="Shiwa Y."/>
            <person name="Fujita N."/>
            <person name="Miyazaki T."/>
            <person name="Yoshikawa H."/>
            <person name="Murakami K."/>
            <person name="Kasahara K."/>
            <person name="Inaoka T."/>
            <person name="Hiraga Y."/>
            <person name="Ochi K."/>
        </authorList>
    </citation>
    <scope>NUCLEOTIDE SEQUENCE [LARGE SCALE GENOMIC DNA]</scope>
    <source>
        <strain evidence="1 2">T-3040</strain>
    </source>
</reference>
<protein>
    <submittedName>
        <fullName evidence="1">Uncharacterized protein</fullName>
    </submittedName>
</protein>
<name>A0A2R5F4H9_9BACL</name>
<evidence type="ECO:0000313" key="1">
    <source>
        <dbReference type="EMBL" id="GBG11543.1"/>
    </source>
</evidence>
<proteinExistence type="predicted"/>
<organism evidence="1 2">
    <name type="scientific">Paenibacillus agaridevorans</name>
    <dbReference type="NCBI Taxonomy" id="171404"/>
    <lineage>
        <taxon>Bacteria</taxon>
        <taxon>Bacillati</taxon>
        <taxon>Bacillota</taxon>
        <taxon>Bacilli</taxon>
        <taxon>Bacillales</taxon>
        <taxon>Paenibacillaceae</taxon>
        <taxon>Paenibacillus</taxon>
    </lineage>
</organism>